<dbReference type="AlphaFoldDB" id="W7U0M0"/>
<keyword evidence="1" id="KW-0963">Cytoplasm</keyword>
<dbReference type="Pfam" id="PF01668">
    <property type="entry name" value="SmpB"/>
    <property type="match status" value="1"/>
</dbReference>
<dbReference type="NCBIfam" id="NF003843">
    <property type="entry name" value="PRK05422.1"/>
    <property type="match status" value="1"/>
</dbReference>
<evidence type="ECO:0000256" key="1">
    <source>
        <dbReference type="ARBA" id="ARBA00022490"/>
    </source>
</evidence>
<proteinExistence type="inferred from homology"/>
<evidence type="ECO:0000256" key="2">
    <source>
        <dbReference type="ARBA" id="ARBA00022884"/>
    </source>
</evidence>
<evidence type="ECO:0000313" key="5">
    <source>
        <dbReference type="Proteomes" id="UP000019335"/>
    </source>
</evidence>
<dbReference type="Proteomes" id="UP000019335">
    <property type="component" value="Chromosome 3"/>
</dbReference>
<protein>
    <submittedName>
        <fullName evidence="4">Binding protein</fullName>
    </submittedName>
</protein>
<evidence type="ECO:0000256" key="3">
    <source>
        <dbReference type="SAM" id="Phobius"/>
    </source>
</evidence>
<name>W7U0M0_9STRA</name>
<dbReference type="SUPFAM" id="SSF74982">
    <property type="entry name" value="Small protein B (SmpB)"/>
    <property type="match status" value="1"/>
</dbReference>
<accession>W7U0M0</accession>
<dbReference type="PANTHER" id="PTHR30308:SF2">
    <property type="entry name" value="SSRA-BINDING PROTEIN"/>
    <property type="match status" value="1"/>
</dbReference>
<organism evidence="4 5">
    <name type="scientific">Nannochloropsis gaditana</name>
    <dbReference type="NCBI Taxonomy" id="72520"/>
    <lineage>
        <taxon>Eukaryota</taxon>
        <taxon>Sar</taxon>
        <taxon>Stramenopiles</taxon>
        <taxon>Ochrophyta</taxon>
        <taxon>Eustigmatophyceae</taxon>
        <taxon>Eustigmatales</taxon>
        <taxon>Monodopsidaceae</taxon>
        <taxon>Nannochloropsis</taxon>
    </lineage>
</organism>
<dbReference type="NCBIfam" id="TIGR00086">
    <property type="entry name" value="smpB"/>
    <property type="match status" value="1"/>
</dbReference>
<dbReference type="GO" id="GO:0070930">
    <property type="term" value="P:trans-translation-dependent protein tagging"/>
    <property type="evidence" value="ECO:0007669"/>
    <property type="project" value="TreeGrafter"/>
</dbReference>
<keyword evidence="5" id="KW-1185">Reference proteome</keyword>
<dbReference type="PANTHER" id="PTHR30308">
    <property type="entry name" value="TMRNA-BINDING COMPONENT OF TRANS-TRANSLATION TAGGING COMPLEX"/>
    <property type="match status" value="1"/>
</dbReference>
<keyword evidence="3" id="KW-0472">Membrane</keyword>
<reference evidence="4 5" key="1">
    <citation type="journal article" date="2014" name="Mol. Plant">
        <title>Chromosome Scale Genome Assembly and Transcriptome Profiling of Nannochloropsis gaditana in Nitrogen Depletion.</title>
        <authorList>
            <person name="Corteggiani Carpinelli E."/>
            <person name="Telatin A."/>
            <person name="Vitulo N."/>
            <person name="Forcato C."/>
            <person name="D'Angelo M."/>
            <person name="Schiavon R."/>
            <person name="Vezzi A."/>
            <person name="Giacometti G.M."/>
            <person name="Morosinotto T."/>
            <person name="Valle G."/>
        </authorList>
    </citation>
    <scope>NUCLEOTIDE SEQUENCE [LARGE SCALE GENOMIC DNA]</scope>
    <source>
        <strain evidence="4 5">B-31</strain>
    </source>
</reference>
<dbReference type="Gene3D" id="2.40.280.10">
    <property type="match status" value="1"/>
</dbReference>
<gene>
    <name evidence="4" type="ORF">Naga_100136g10</name>
</gene>
<keyword evidence="2" id="KW-0694">RNA-binding</keyword>
<keyword evidence="3" id="KW-1133">Transmembrane helix</keyword>
<dbReference type="InterPro" id="IPR023620">
    <property type="entry name" value="SmpB"/>
</dbReference>
<dbReference type="GO" id="GO:0003723">
    <property type="term" value="F:RNA binding"/>
    <property type="evidence" value="ECO:0007669"/>
    <property type="project" value="UniProtKB-KW"/>
</dbReference>
<dbReference type="OrthoDB" id="4717at2759"/>
<evidence type="ECO:0000313" key="4">
    <source>
        <dbReference type="EMBL" id="EWM29323.1"/>
    </source>
</evidence>
<dbReference type="HAMAP" id="MF_00023">
    <property type="entry name" value="SmpB"/>
    <property type="match status" value="1"/>
</dbReference>
<sequence>MRRTSRRQMACVHCTTEVHVEVPDVQVPLAVSSPASILFLCVGVIALLLPSAMGYDAAPSCSAFLTPHSPSSFQLFASSLWKCSRCSSIPFSCSRFIVSRQLVMKGAADPHHTVKRICATNKYAKSSYEIGKKFEAGISLVGTEIGPVASGQCQLRDAYCRVRDGELWIHNLFIGPHKTTGKYFQHAEKRPRRLLVHKKEILELKYASDRDGQTIVPLCIYLTATHRVKVEVAIGRGIKKYDKREAVKQREIKRGFERLLKTY</sequence>
<feature type="transmembrane region" description="Helical" evidence="3">
    <location>
        <begin position="37"/>
        <end position="55"/>
    </location>
</feature>
<dbReference type="EMBL" id="AZIL01000171">
    <property type="protein sequence ID" value="EWM29323.1"/>
    <property type="molecule type" value="Genomic_DNA"/>
</dbReference>
<dbReference type="GO" id="GO:0005829">
    <property type="term" value="C:cytosol"/>
    <property type="evidence" value="ECO:0007669"/>
    <property type="project" value="TreeGrafter"/>
</dbReference>
<comment type="caution">
    <text evidence="4">The sequence shown here is derived from an EMBL/GenBank/DDBJ whole genome shotgun (WGS) entry which is preliminary data.</text>
</comment>
<dbReference type="InterPro" id="IPR000037">
    <property type="entry name" value="SsrA-bd_prot"/>
</dbReference>
<keyword evidence="3" id="KW-0812">Transmembrane</keyword>